<dbReference type="Gene3D" id="3.30.9.10">
    <property type="entry name" value="D-Amino Acid Oxidase, subunit A, domain 2"/>
    <property type="match status" value="1"/>
</dbReference>
<protein>
    <recommendedName>
        <fullName evidence="1">FAD-binding domain-containing protein</fullName>
    </recommendedName>
</protein>
<dbReference type="SUPFAM" id="SSF51905">
    <property type="entry name" value="FAD/NAD(P)-binding domain"/>
    <property type="match status" value="1"/>
</dbReference>
<gene>
    <name evidence="2" type="ORF">AWB85_18840</name>
</gene>
<evidence type="ECO:0000313" key="3">
    <source>
        <dbReference type="Proteomes" id="UP000186919"/>
    </source>
</evidence>
<dbReference type="PRINTS" id="PR00420">
    <property type="entry name" value="RNGMNOXGNASE"/>
</dbReference>
<reference evidence="2 3" key="1">
    <citation type="submission" date="2016-01" db="EMBL/GenBank/DDBJ databases">
        <title>Mycobacterium immunogenum strain CD11_6 genome sequencing and assembly.</title>
        <authorList>
            <person name="Kaur G."/>
            <person name="Nair G.R."/>
            <person name="Mayilraj S."/>
        </authorList>
    </citation>
    <scope>NUCLEOTIDE SEQUENCE [LARGE SCALE GENOMIC DNA]</scope>
    <source>
        <strain evidence="2 3">CD11-6</strain>
    </source>
</reference>
<dbReference type="Pfam" id="PF01494">
    <property type="entry name" value="FAD_binding_3"/>
    <property type="match status" value="1"/>
</dbReference>
<dbReference type="RefSeq" id="WP_064633913.1">
    <property type="nucleotide sequence ID" value="NZ_LQYE01000032.1"/>
</dbReference>
<organism evidence="2 3">
    <name type="scientific">Mycobacteroides immunogenum</name>
    <dbReference type="NCBI Taxonomy" id="83262"/>
    <lineage>
        <taxon>Bacteria</taxon>
        <taxon>Bacillati</taxon>
        <taxon>Actinomycetota</taxon>
        <taxon>Actinomycetes</taxon>
        <taxon>Mycobacteriales</taxon>
        <taxon>Mycobacteriaceae</taxon>
        <taxon>Mycobacteroides</taxon>
    </lineage>
</organism>
<evidence type="ECO:0000313" key="2">
    <source>
        <dbReference type="EMBL" id="OAT66742.1"/>
    </source>
</evidence>
<accession>A0A179V6L6</accession>
<dbReference type="Gene3D" id="3.50.50.60">
    <property type="entry name" value="FAD/NAD(P)-binding domain"/>
    <property type="match status" value="1"/>
</dbReference>
<dbReference type="EMBL" id="LQYE01000032">
    <property type="protein sequence ID" value="OAT66742.1"/>
    <property type="molecule type" value="Genomic_DNA"/>
</dbReference>
<dbReference type="InterPro" id="IPR036188">
    <property type="entry name" value="FAD/NAD-bd_sf"/>
</dbReference>
<dbReference type="InterPro" id="IPR051704">
    <property type="entry name" value="FAD_aromatic-hydroxylase"/>
</dbReference>
<comment type="caution">
    <text evidence="2">The sequence shown here is derived from an EMBL/GenBank/DDBJ whole genome shotgun (WGS) entry which is preliminary data.</text>
</comment>
<dbReference type="GO" id="GO:0071949">
    <property type="term" value="F:FAD binding"/>
    <property type="evidence" value="ECO:0007669"/>
    <property type="project" value="InterPro"/>
</dbReference>
<proteinExistence type="predicted"/>
<name>A0A179V6L6_9MYCO</name>
<dbReference type="PANTHER" id="PTHR46865">
    <property type="entry name" value="OXIDOREDUCTASE-RELATED"/>
    <property type="match status" value="1"/>
</dbReference>
<dbReference type="PANTHER" id="PTHR46865:SF2">
    <property type="entry name" value="MONOOXYGENASE"/>
    <property type="match status" value="1"/>
</dbReference>
<dbReference type="InterPro" id="IPR002938">
    <property type="entry name" value="FAD-bd"/>
</dbReference>
<feature type="domain" description="FAD-binding" evidence="1">
    <location>
        <begin position="13"/>
        <end position="351"/>
    </location>
</feature>
<sequence length="410" mass="44347">MNTPQGRQPHAQTVLISGGGIAGPALAYWLHKFGFTPIIVEQAEEVRTGGNRIDMFGVGVEALDRMGLLDAAWAAGGPGPEMVVYTGKKDYPVPIAIGDVDTTSPHRAGFAIKRGAMCELLYENVCDDVEYIFGDSITAITPTDEGVDVTFENSASRHVDLVIGADGMYSNVRSLIMGESANYSHYLGTNLVIFTLDNFLEMRDTMAWHFWPGLGCAISTFPGNSEVEGVFLIRTEKPLEVRDLTRTQRIDLVDSLIPVDGWHVPHLRRAMRDSEEFHISPSTQIRMDSWTNGRVALVGDAGYCPDPMTGQGTSLALAGAYILAGELKAAHGDHRTAFRAYETNMRPFVTASQQVGKFTTAFAAPAAGRTGVWMGEQAIRASFSLFKLAQRLGVPLPGAGSGNKLALATY</sequence>
<evidence type="ECO:0000259" key="1">
    <source>
        <dbReference type="Pfam" id="PF01494"/>
    </source>
</evidence>
<dbReference type="Proteomes" id="UP000186919">
    <property type="component" value="Unassembled WGS sequence"/>
</dbReference>
<dbReference type="AlphaFoldDB" id="A0A179V6L6"/>